<geneLocation type="plasmid" evidence="2 3">
    <name>unnamed5</name>
</geneLocation>
<dbReference type="Proteomes" id="UP000664904">
    <property type="component" value="Plasmid unnamed5"/>
</dbReference>
<dbReference type="AlphaFoldDB" id="A0A975DLD4"/>
<dbReference type="RefSeq" id="WP_208845282.1">
    <property type="nucleotide sequence ID" value="NZ_CP072135.1"/>
</dbReference>
<reference evidence="2" key="1">
    <citation type="submission" date="2021-03" db="EMBL/GenBank/DDBJ databases">
        <title>Complete Genome of Pseudoalteromonas xiamenensis STKMTI.2, a new potential marine bacterium producing anti-Vibrio compounds.</title>
        <authorList>
            <person name="Handayani D.P."/>
            <person name="Isnansetyo A."/>
            <person name="Istiqomah I."/>
            <person name="Jumina J."/>
        </authorList>
    </citation>
    <scope>NUCLEOTIDE SEQUENCE</scope>
    <source>
        <strain evidence="2">STKMTI.2</strain>
        <plasmid evidence="2">unnamed5</plasmid>
    </source>
</reference>
<dbReference type="Pfam" id="PF10354">
    <property type="entry name" value="BMT5-like"/>
    <property type="match status" value="1"/>
</dbReference>
<proteinExistence type="predicted"/>
<dbReference type="EMBL" id="CP072135">
    <property type="protein sequence ID" value="QTH73639.1"/>
    <property type="molecule type" value="Genomic_DNA"/>
</dbReference>
<evidence type="ECO:0000313" key="2">
    <source>
        <dbReference type="EMBL" id="QTH73639.1"/>
    </source>
</evidence>
<name>A0A975DLD4_9GAMM</name>
<keyword evidence="3" id="KW-1185">Reference proteome</keyword>
<evidence type="ECO:0000313" key="3">
    <source>
        <dbReference type="Proteomes" id="UP000664904"/>
    </source>
</evidence>
<organism evidence="2 3">
    <name type="scientific">Pseudoalteromonas xiamenensis</name>
    <dbReference type="NCBI Taxonomy" id="882626"/>
    <lineage>
        <taxon>Bacteria</taxon>
        <taxon>Pseudomonadati</taxon>
        <taxon>Pseudomonadota</taxon>
        <taxon>Gammaproteobacteria</taxon>
        <taxon>Alteromonadales</taxon>
        <taxon>Pseudoalteromonadaceae</taxon>
        <taxon>Pseudoalteromonas</taxon>
    </lineage>
</organism>
<protein>
    <submittedName>
        <fullName evidence="2">DUF2431 domain-containing protein</fullName>
    </submittedName>
</protein>
<keyword evidence="2" id="KW-0614">Plasmid</keyword>
<dbReference type="GO" id="GO:0070475">
    <property type="term" value="P:rRNA base methylation"/>
    <property type="evidence" value="ECO:0007669"/>
    <property type="project" value="InterPro"/>
</dbReference>
<dbReference type="GO" id="GO:0070042">
    <property type="term" value="F:rRNA (uridine-N3-)-methyltransferase activity"/>
    <property type="evidence" value="ECO:0007669"/>
    <property type="project" value="InterPro"/>
</dbReference>
<accession>A0A975DLD4</accession>
<dbReference type="KEGG" id="pxi:J5O05_19450"/>
<sequence>MHINPTWRVLTVGDGDLTFSRALKMKYPELSLVASVYDSEETLRNKYEQHAIDDLYDAKVPVYFEFDVTDTTCWAKLARTFDVVIFQFPLIPSFTSKEAFESTPYSVNTLNRILLRKFIHHSQQCALDPNGPMLSYITSKDVKPYREWNLEGSLVSNLNYHYLGCSPFNIELFPDYKIRNVDRDKHVKDTSGITYVWSTKTELNENHSLQVPEYLGEQYCTMCRVGEFLNEQDKSAHKRSRLHKAMARNETAWEAYLAVENLQD</sequence>
<gene>
    <name evidence="2" type="ORF">J5O05_19450</name>
</gene>
<dbReference type="InterPro" id="IPR019446">
    <property type="entry name" value="BMT5-like"/>
</dbReference>
<evidence type="ECO:0000259" key="1">
    <source>
        <dbReference type="Pfam" id="PF10354"/>
    </source>
</evidence>
<feature type="domain" description="25S rRNA (uridine-N(3))-methyltransferase BMT5-like" evidence="1">
    <location>
        <begin position="10"/>
        <end position="179"/>
    </location>
</feature>